<evidence type="ECO:0000313" key="3">
    <source>
        <dbReference type="EMBL" id="KMT22214.1"/>
    </source>
</evidence>
<feature type="transmembrane region" description="Helical" evidence="2">
    <location>
        <begin position="114"/>
        <end position="135"/>
    </location>
</feature>
<keyword evidence="2" id="KW-0812">Transmembrane</keyword>
<dbReference type="PATRIC" id="fig|1121307.3.peg.1843"/>
<reference evidence="3 4" key="1">
    <citation type="submission" date="2015-06" db="EMBL/GenBank/DDBJ databases">
        <title>Draft genome sequence of the purine-degrading Clostridium cylindrosporum HC-1 (DSM 605).</title>
        <authorList>
            <person name="Poehlein A."/>
            <person name="Schiel-Bengelsdorf B."/>
            <person name="Bengelsdorf F."/>
            <person name="Daniel R."/>
            <person name="Duerre P."/>
        </authorList>
    </citation>
    <scope>NUCLEOTIDE SEQUENCE [LARGE SCALE GENOMIC DNA]</scope>
    <source>
        <strain evidence="3 4">DSM 605</strain>
    </source>
</reference>
<proteinExistence type="predicted"/>
<feature type="transmembrane region" description="Helical" evidence="2">
    <location>
        <begin position="141"/>
        <end position="163"/>
    </location>
</feature>
<feature type="region of interest" description="Disordered" evidence="1">
    <location>
        <begin position="226"/>
        <end position="248"/>
    </location>
</feature>
<name>A0A0J8DD97_CLOCY</name>
<sequence length="248" mass="28368">MNKKDFLEILKDYLKGHFTEYEINDILRDYEEFFLNGKLEGKSEEEVITSLGSPKAIATELIMEIKGENKGDKESFSSKTDYKSMYRKAKNLAYEGFDKCRNFLNSSDIINGKFPTWIVIGFILVFTVAMLPFALSILGSMFTGFIGLIFSSVGSIFGLVFSFTIMPAEGTMGAFVFFLSLIAIGALIICWTIFIHIARFLKYIILSYISWVKTRFMYIRVKKKKDESDSEVNEDILEGKEKEGNIYE</sequence>
<accession>A0A0J8DD97</accession>
<dbReference type="EMBL" id="LFVU01000024">
    <property type="protein sequence ID" value="KMT22214.1"/>
    <property type="molecule type" value="Genomic_DNA"/>
</dbReference>
<dbReference type="OrthoDB" id="9804829at2"/>
<dbReference type="RefSeq" id="WP_048570306.1">
    <property type="nucleotide sequence ID" value="NZ_LFVU01000024.1"/>
</dbReference>
<dbReference type="Proteomes" id="UP000036756">
    <property type="component" value="Unassembled WGS sequence"/>
</dbReference>
<dbReference type="AlphaFoldDB" id="A0A0J8DD97"/>
<keyword evidence="4" id="KW-1185">Reference proteome</keyword>
<evidence type="ECO:0000313" key="4">
    <source>
        <dbReference type="Proteomes" id="UP000036756"/>
    </source>
</evidence>
<feature type="compositionally biased region" description="Basic and acidic residues" evidence="1">
    <location>
        <begin position="237"/>
        <end position="248"/>
    </location>
</feature>
<comment type="caution">
    <text evidence="3">The sequence shown here is derived from an EMBL/GenBank/DDBJ whole genome shotgun (WGS) entry which is preliminary data.</text>
</comment>
<dbReference type="STRING" id="1121307.CLCY_4c01870"/>
<evidence type="ECO:0000256" key="1">
    <source>
        <dbReference type="SAM" id="MobiDB-lite"/>
    </source>
</evidence>
<evidence type="ECO:0008006" key="5">
    <source>
        <dbReference type="Google" id="ProtNLM"/>
    </source>
</evidence>
<feature type="transmembrane region" description="Helical" evidence="2">
    <location>
        <begin position="175"/>
        <end position="194"/>
    </location>
</feature>
<keyword evidence="2" id="KW-1133">Transmembrane helix</keyword>
<protein>
    <recommendedName>
        <fullName evidence="5">DUF1700 domain-containing protein</fullName>
    </recommendedName>
</protein>
<gene>
    <name evidence="3" type="ORF">CLCY_4c01870</name>
</gene>
<organism evidence="3 4">
    <name type="scientific">Clostridium cylindrosporum DSM 605</name>
    <dbReference type="NCBI Taxonomy" id="1121307"/>
    <lineage>
        <taxon>Bacteria</taxon>
        <taxon>Bacillati</taxon>
        <taxon>Bacillota</taxon>
        <taxon>Clostridia</taxon>
        <taxon>Eubacteriales</taxon>
        <taxon>Clostridiaceae</taxon>
        <taxon>Clostridium</taxon>
    </lineage>
</organism>
<dbReference type="Pfam" id="PF22564">
    <property type="entry name" value="HAAS"/>
    <property type="match status" value="1"/>
</dbReference>
<keyword evidence="2" id="KW-0472">Membrane</keyword>
<evidence type="ECO:0000256" key="2">
    <source>
        <dbReference type="SAM" id="Phobius"/>
    </source>
</evidence>